<dbReference type="EMBL" id="DVJJ01000168">
    <property type="protein sequence ID" value="HIS65844.1"/>
    <property type="molecule type" value="Genomic_DNA"/>
</dbReference>
<dbReference type="GO" id="GO:0005886">
    <property type="term" value="C:plasma membrane"/>
    <property type="evidence" value="ECO:0007669"/>
    <property type="project" value="UniProtKB-SubCell"/>
</dbReference>
<organism evidence="8 9">
    <name type="scientific">Candidatus Avoscillospira avistercoris</name>
    <dbReference type="NCBI Taxonomy" id="2840707"/>
    <lineage>
        <taxon>Bacteria</taxon>
        <taxon>Bacillati</taxon>
        <taxon>Bacillota</taxon>
        <taxon>Clostridia</taxon>
        <taxon>Eubacteriales</taxon>
        <taxon>Oscillospiraceae</taxon>
        <taxon>Oscillospiraceae incertae sedis</taxon>
        <taxon>Candidatus Avoscillospira</taxon>
    </lineage>
</organism>
<keyword evidence="5 6" id="KW-0472">Membrane</keyword>
<feature type="transmembrane region" description="Helical" evidence="6">
    <location>
        <begin position="152"/>
        <end position="171"/>
    </location>
</feature>
<evidence type="ECO:0000259" key="7">
    <source>
        <dbReference type="Pfam" id="PF10035"/>
    </source>
</evidence>
<keyword evidence="4 6" id="KW-1133">Transmembrane helix</keyword>
<evidence type="ECO:0000313" key="8">
    <source>
        <dbReference type="EMBL" id="HIS65844.1"/>
    </source>
</evidence>
<evidence type="ECO:0000256" key="6">
    <source>
        <dbReference type="SAM" id="Phobius"/>
    </source>
</evidence>
<sequence length="289" mass="31175">MNAANNKKRILDVLLITVGSALYALGFDMFLRPYDITGGGLSGLAMIVAELTGFNAIGTMSLIANIPLFLIGWKRLGRFFFLGSLLGMLVVSVGIDVLVFLPAVQTEPLLAGVFGGVITGFGLGLVFLRGASTGGIDILARLVRQRSRRFPIGKIMLAIDCVIVVLNGIVFEDVNKALYSAVALYIMSVVMDGVIYGRNDSGVFLIISEKYREIADEIDRKLDRGATLLPATGAYTNQPKTVILCAVKEAQVGQLQRLVTELDPEAFLIVQKAHQILGEGFGRYSDNSL</sequence>
<evidence type="ECO:0000256" key="3">
    <source>
        <dbReference type="ARBA" id="ARBA00022692"/>
    </source>
</evidence>
<reference evidence="8" key="1">
    <citation type="submission" date="2020-10" db="EMBL/GenBank/DDBJ databases">
        <authorList>
            <person name="Gilroy R."/>
        </authorList>
    </citation>
    <scope>NUCLEOTIDE SEQUENCE</scope>
    <source>
        <strain evidence="8">ChiBcec16-1751</strain>
    </source>
</reference>
<keyword evidence="3 6" id="KW-0812">Transmembrane</keyword>
<dbReference type="CDD" id="cd16380">
    <property type="entry name" value="YitT_C"/>
    <property type="match status" value="1"/>
</dbReference>
<feature type="domain" description="DUF2179" evidence="7">
    <location>
        <begin position="224"/>
        <end position="278"/>
    </location>
</feature>
<evidence type="ECO:0000256" key="4">
    <source>
        <dbReference type="ARBA" id="ARBA00022989"/>
    </source>
</evidence>
<name>A0A9D1JV23_9FIRM</name>
<dbReference type="Pfam" id="PF02588">
    <property type="entry name" value="YitT_membrane"/>
    <property type="match status" value="1"/>
</dbReference>
<reference evidence="8" key="2">
    <citation type="journal article" date="2021" name="PeerJ">
        <title>Extensive microbial diversity within the chicken gut microbiome revealed by metagenomics and culture.</title>
        <authorList>
            <person name="Gilroy R."/>
            <person name="Ravi A."/>
            <person name="Getino M."/>
            <person name="Pursley I."/>
            <person name="Horton D.L."/>
            <person name="Alikhan N.F."/>
            <person name="Baker D."/>
            <person name="Gharbi K."/>
            <person name="Hall N."/>
            <person name="Watson M."/>
            <person name="Adriaenssens E.M."/>
            <person name="Foster-Nyarko E."/>
            <person name="Jarju S."/>
            <person name="Secka A."/>
            <person name="Antonio M."/>
            <person name="Oren A."/>
            <person name="Chaudhuri R.R."/>
            <person name="La Ragione R."/>
            <person name="Hildebrand F."/>
            <person name="Pallen M.J."/>
        </authorList>
    </citation>
    <scope>NUCLEOTIDE SEQUENCE</scope>
    <source>
        <strain evidence="8">ChiBcec16-1751</strain>
    </source>
</reference>
<comment type="subcellular location">
    <subcellularLocation>
        <location evidence="1">Cell membrane</location>
        <topology evidence="1">Multi-pass membrane protein</topology>
    </subcellularLocation>
</comment>
<feature type="transmembrane region" description="Helical" evidence="6">
    <location>
        <begin position="79"/>
        <end position="103"/>
    </location>
</feature>
<evidence type="ECO:0000256" key="1">
    <source>
        <dbReference type="ARBA" id="ARBA00004651"/>
    </source>
</evidence>
<dbReference type="PIRSF" id="PIRSF006483">
    <property type="entry name" value="Membrane_protein_YitT"/>
    <property type="match status" value="1"/>
</dbReference>
<feature type="transmembrane region" description="Helical" evidence="6">
    <location>
        <begin position="109"/>
        <end position="131"/>
    </location>
</feature>
<dbReference type="Pfam" id="PF10035">
    <property type="entry name" value="DUF2179"/>
    <property type="match status" value="1"/>
</dbReference>
<dbReference type="Gene3D" id="3.30.70.120">
    <property type="match status" value="1"/>
</dbReference>
<accession>A0A9D1JV23</accession>
<dbReference type="Proteomes" id="UP000886741">
    <property type="component" value="Unassembled WGS sequence"/>
</dbReference>
<feature type="transmembrane region" description="Helical" evidence="6">
    <location>
        <begin position="177"/>
        <end position="196"/>
    </location>
</feature>
<proteinExistence type="predicted"/>
<comment type="caution">
    <text evidence="8">The sequence shown here is derived from an EMBL/GenBank/DDBJ whole genome shotgun (WGS) entry which is preliminary data.</text>
</comment>
<dbReference type="PANTHER" id="PTHR33545">
    <property type="entry name" value="UPF0750 MEMBRANE PROTEIN YITT-RELATED"/>
    <property type="match status" value="1"/>
</dbReference>
<dbReference type="AlphaFoldDB" id="A0A9D1JV23"/>
<dbReference type="InterPro" id="IPR051461">
    <property type="entry name" value="UPF0750_membrane"/>
</dbReference>
<gene>
    <name evidence="8" type="ORF">IAA83_10855</name>
</gene>
<evidence type="ECO:0000313" key="9">
    <source>
        <dbReference type="Proteomes" id="UP000886741"/>
    </source>
</evidence>
<evidence type="ECO:0000256" key="2">
    <source>
        <dbReference type="ARBA" id="ARBA00022475"/>
    </source>
</evidence>
<dbReference type="PANTHER" id="PTHR33545:SF5">
    <property type="entry name" value="UPF0750 MEMBRANE PROTEIN YITT"/>
    <property type="match status" value="1"/>
</dbReference>
<protein>
    <submittedName>
        <fullName evidence="8">YitT family protein</fullName>
    </submittedName>
</protein>
<dbReference type="InterPro" id="IPR015867">
    <property type="entry name" value="N-reg_PII/ATP_PRibTrfase_C"/>
</dbReference>
<feature type="transmembrane region" description="Helical" evidence="6">
    <location>
        <begin position="51"/>
        <end position="72"/>
    </location>
</feature>
<keyword evidence="2" id="KW-1003">Cell membrane</keyword>
<evidence type="ECO:0000256" key="5">
    <source>
        <dbReference type="ARBA" id="ARBA00023136"/>
    </source>
</evidence>
<dbReference type="InterPro" id="IPR003740">
    <property type="entry name" value="YitT"/>
</dbReference>
<feature type="transmembrane region" description="Helical" evidence="6">
    <location>
        <begin position="12"/>
        <end position="31"/>
    </location>
</feature>
<dbReference type="InterPro" id="IPR019264">
    <property type="entry name" value="DUF2179"/>
</dbReference>